<dbReference type="InterPro" id="IPR000916">
    <property type="entry name" value="Bet_v_I/MLP"/>
</dbReference>
<dbReference type="InterPro" id="IPR050279">
    <property type="entry name" value="Plant_def-hormone_signal"/>
</dbReference>
<dbReference type="GO" id="GO:0005634">
    <property type="term" value="C:nucleus"/>
    <property type="evidence" value="ECO:0007669"/>
    <property type="project" value="TreeGrafter"/>
</dbReference>
<dbReference type="GO" id="GO:0010427">
    <property type="term" value="F:abscisic acid binding"/>
    <property type="evidence" value="ECO:0007669"/>
    <property type="project" value="TreeGrafter"/>
</dbReference>
<comment type="similarity">
    <text evidence="1">Belongs to the BetVI family.</text>
</comment>
<evidence type="ECO:0000259" key="3">
    <source>
        <dbReference type="Pfam" id="PF00407"/>
    </source>
</evidence>
<dbReference type="GO" id="GO:0038023">
    <property type="term" value="F:signaling receptor activity"/>
    <property type="evidence" value="ECO:0007669"/>
    <property type="project" value="TreeGrafter"/>
</dbReference>
<sequence length="161" mass="18092">MEGSVSREIRVDVSASETWKAYGSMLLADIAVDAFPERFTGYKLLEGHGESGTIIKVFLAPDVPGTKWYREEYELVDDAKRLKFARMLEGGVMDQGFKSFVTRLDAIEEEGKPDACIMKGTIFYVMEDESVLPQVKVQIDGLYNIMKAVADYVTKHHNNAN</sequence>
<dbReference type="InterPro" id="IPR023393">
    <property type="entry name" value="START-like_dom_sf"/>
</dbReference>
<feature type="domain" description="Bet v I/Major latex protein" evidence="3">
    <location>
        <begin position="2"/>
        <end position="155"/>
    </location>
</feature>
<dbReference type="GO" id="GO:0006952">
    <property type="term" value="P:defense response"/>
    <property type="evidence" value="ECO:0007669"/>
    <property type="project" value="InterPro"/>
</dbReference>
<reference evidence="4" key="1">
    <citation type="submission" date="2020-06" db="EMBL/GenBank/DDBJ databases">
        <authorList>
            <person name="Li T."/>
            <person name="Hu X."/>
            <person name="Zhang T."/>
            <person name="Song X."/>
            <person name="Zhang H."/>
            <person name="Dai N."/>
            <person name="Sheng W."/>
            <person name="Hou X."/>
            <person name="Wei L."/>
        </authorList>
    </citation>
    <scope>NUCLEOTIDE SEQUENCE</scope>
    <source>
        <strain evidence="4">G02</strain>
        <tissue evidence="4">Leaf</tissue>
    </source>
</reference>
<accession>A0AAW2TFU6</accession>
<dbReference type="GO" id="GO:0009738">
    <property type="term" value="P:abscisic acid-activated signaling pathway"/>
    <property type="evidence" value="ECO:0007669"/>
    <property type="project" value="TreeGrafter"/>
</dbReference>
<reference evidence="4" key="2">
    <citation type="journal article" date="2024" name="Plant">
        <title>Genomic evolution and insights into agronomic trait innovations of Sesamum species.</title>
        <authorList>
            <person name="Miao H."/>
            <person name="Wang L."/>
            <person name="Qu L."/>
            <person name="Liu H."/>
            <person name="Sun Y."/>
            <person name="Le M."/>
            <person name="Wang Q."/>
            <person name="Wei S."/>
            <person name="Zheng Y."/>
            <person name="Lin W."/>
            <person name="Duan Y."/>
            <person name="Cao H."/>
            <person name="Xiong S."/>
            <person name="Wang X."/>
            <person name="Wei L."/>
            <person name="Li C."/>
            <person name="Ma Q."/>
            <person name="Ju M."/>
            <person name="Zhao R."/>
            <person name="Li G."/>
            <person name="Mu C."/>
            <person name="Tian Q."/>
            <person name="Mei H."/>
            <person name="Zhang T."/>
            <person name="Gao T."/>
            <person name="Zhang H."/>
        </authorList>
    </citation>
    <scope>NUCLEOTIDE SEQUENCE</scope>
    <source>
        <strain evidence="4">G02</strain>
    </source>
</reference>
<dbReference type="GO" id="GO:0009820">
    <property type="term" value="P:alkaloid metabolic process"/>
    <property type="evidence" value="ECO:0007669"/>
    <property type="project" value="UniProtKB-KW"/>
</dbReference>
<evidence type="ECO:0000256" key="1">
    <source>
        <dbReference type="ARBA" id="ARBA00009744"/>
    </source>
</evidence>
<evidence type="ECO:0000256" key="2">
    <source>
        <dbReference type="ARBA" id="ARBA00022589"/>
    </source>
</evidence>
<keyword evidence="2" id="KW-0017">Alkaloid metabolism</keyword>
<evidence type="ECO:0000313" key="4">
    <source>
        <dbReference type="EMBL" id="KAL0403324.1"/>
    </source>
</evidence>
<dbReference type="GO" id="GO:0004864">
    <property type="term" value="F:protein phosphatase inhibitor activity"/>
    <property type="evidence" value="ECO:0007669"/>
    <property type="project" value="TreeGrafter"/>
</dbReference>
<name>A0AAW2TFU6_SESRA</name>
<dbReference type="Pfam" id="PF00407">
    <property type="entry name" value="Bet_v_1"/>
    <property type="match status" value="1"/>
</dbReference>
<gene>
    <name evidence="4" type="ORF">Sradi_1973200</name>
</gene>
<dbReference type="EMBL" id="JACGWJ010000008">
    <property type="protein sequence ID" value="KAL0403324.1"/>
    <property type="molecule type" value="Genomic_DNA"/>
</dbReference>
<comment type="caution">
    <text evidence="4">The sequence shown here is derived from an EMBL/GenBank/DDBJ whole genome shotgun (WGS) entry which is preliminary data.</text>
</comment>
<dbReference type="PANTHER" id="PTHR31213">
    <property type="entry name" value="OS08G0374000 PROTEIN-RELATED"/>
    <property type="match status" value="1"/>
</dbReference>
<proteinExistence type="inferred from homology"/>
<organism evidence="4">
    <name type="scientific">Sesamum radiatum</name>
    <name type="common">Black benniseed</name>
    <dbReference type="NCBI Taxonomy" id="300843"/>
    <lineage>
        <taxon>Eukaryota</taxon>
        <taxon>Viridiplantae</taxon>
        <taxon>Streptophyta</taxon>
        <taxon>Embryophyta</taxon>
        <taxon>Tracheophyta</taxon>
        <taxon>Spermatophyta</taxon>
        <taxon>Magnoliopsida</taxon>
        <taxon>eudicotyledons</taxon>
        <taxon>Gunneridae</taxon>
        <taxon>Pentapetalae</taxon>
        <taxon>asterids</taxon>
        <taxon>lamiids</taxon>
        <taxon>Lamiales</taxon>
        <taxon>Pedaliaceae</taxon>
        <taxon>Sesamum</taxon>
    </lineage>
</organism>
<protein>
    <recommendedName>
        <fullName evidence="3">Bet v I/Major latex protein domain-containing protein</fullName>
    </recommendedName>
</protein>
<dbReference type="SUPFAM" id="SSF55961">
    <property type="entry name" value="Bet v1-like"/>
    <property type="match status" value="1"/>
</dbReference>
<dbReference type="PANTHER" id="PTHR31213:SF19">
    <property type="entry name" value="BET V I_MAJOR LATEX PROTEIN DOMAIN-CONTAINING PROTEIN"/>
    <property type="match status" value="1"/>
</dbReference>
<dbReference type="GO" id="GO:0005737">
    <property type="term" value="C:cytoplasm"/>
    <property type="evidence" value="ECO:0007669"/>
    <property type="project" value="TreeGrafter"/>
</dbReference>
<dbReference type="AlphaFoldDB" id="A0AAW2TFU6"/>
<dbReference type="Gene3D" id="3.30.530.20">
    <property type="match status" value="1"/>
</dbReference>